<keyword evidence="3" id="KW-0464">Manganese</keyword>
<gene>
    <name evidence="6" type="primary">pph-5</name>
    <name evidence="6" type="ORF">SNAT2548_LOCUS15814</name>
</gene>
<dbReference type="SMART" id="SM00156">
    <property type="entry name" value="PP2Ac"/>
    <property type="match status" value="1"/>
</dbReference>
<comment type="similarity">
    <text evidence="4">Belongs to the PPP phosphatase family.</text>
</comment>
<dbReference type="PROSITE" id="PS00125">
    <property type="entry name" value="SER_THR_PHOSPHATASE"/>
    <property type="match status" value="1"/>
</dbReference>
<dbReference type="AlphaFoldDB" id="A0A812NNQ9"/>
<dbReference type="GO" id="GO:0004722">
    <property type="term" value="F:protein serine/threonine phosphatase activity"/>
    <property type="evidence" value="ECO:0007669"/>
    <property type="project" value="UniProtKB-EC"/>
</dbReference>
<keyword evidence="7" id="KW-1185">Reference proteome</keyword>
<comment type="catalytic activity">
    <reaction evidence="4">
        <text>O-phospho-L-threonyl-[protein] + H2O = L-threonyl-[protein] + phosphate</text>
        <dbReference type="Rhea" id="RHEA:47004"/>
        <dbReference type="Rhea" id="RHEA-COMP:11060"/>
        <dbReference type="Rhea" id="RHEA-COMP:11605"/>
        <dbReference type="ChEBI" id="CHEBI:15377"/>
        <dbReference type="ChEBI" id="CHEBI:30013"/>
        <dbReference type="ChEBI" id="CHEBI:43474"/>
        <dbReference type="ChEBI" id="CHEBI:61977"/>
        <dbReference type="EC" id="3.1.3.16"/>
    </reaction>
</comment>
<organism evidence="6 7">
    <name type="scientific">Symbiodinium natans</name>
    <dbReference type="NCBI Taxonomy" id="878477"/>
    <lineage>
        <taxon>Eukaryota</taxon>
        <taxon>Sar</taxon>
        <taxon>Alveolata</taxon>
        <taxon>Dinophyceae</taxon>
        <taxon>Suessiales</taxon>
        <taxon>Symbiodiniaceae</taxon>
        <taxon>Symbiodinium</taxon>
    </lineage>
</organism>
<proteinExistence type="inferred from homology"/>
<evidence type="ECO:0000256" key="3">
    <source>
        <dbReference type="ARBA" id="ARBA00023211"/>
    </source>
</evidence>
<feature type="domain" description="Serine/threonine specific protein phosphatases" evidence="5">
    <location>
        <begin position="304"/>
        <end position="309"/>
    </location>
</feature>
<sequence>MPLTLQDPGPALRVLAYAPSTSGKGAMVWKMNDRSRYPGDPQGQAFVGGVKQYMAVKKVNDIDVGTWDFWDIMDLLDDKILDNSAGIFQSSGSGSMGNKPAELPVNIEYVEFSGATAAPAAPPAGGETLVDRSDDRYKDLPPDATIREYKIPVAPATYAPQAVEGLRGAVASMPEPTNHVGPRYMGPNSLNEASIREMLAAFKNGQLLPMKDAYKLAIDAFDLLVKEKTLGRVDVPVGKKVTVVGDLHGQLFDFDHMLSLAGFPSAENQFLFNGDFVDRGPWSVEVMFTILAFKVWQPNAVYMNRGNHEAEMANHFYGFFGEVEVKYEKRMIDLFAEIFRATPLCHVINNEVFVVHGGIPGPDPRVWWKGRGL</sequence>
<name>A0A812NNQ9_9DINO</name>
<dbReference type="Pfam" id="PF00149">
    <property type="entry name" value="Metallophos"/>
    <property type="match status" value="1"/>
</dbReference>
<dbReference type="OrthoDB" id="439227at2759"/>
<evidence type="ECO:0000313" key="6">
    <source>
        <dbReference type="EMBL" id="CAE7300602.1"/>
    </source>
</evidence>
<evidence type="ECO:0000256" key="2">
    <source>
        <dbReference type="ARBA" id="ARBA00022723"/>
    </source>
</evidence>
<dbReference type="GO" id="GO:0046872">
    <property type="term" value="F:metal ion binding"/>
    <property type="evidence" value="ECO:0007669"/>
    <property type="project" value="UniProtKB-KW"/>
</dbReference>
<evidence type="ECO:0000256" key="4">
    <source>
        <dbReference type="RuleBase" id="RU004273"/>
    </source>
</evidence>
<dbReference type="InterPro" id="IPR006186">
    <property type="entry name" value="Ser/Thr-sp_prot-phosphatase"/>
</dbReference>
<dbReference type="Proteomes" id="UP000604046">
    <property type="component" value="Unassembled WGS sequence"/>
</dbReference>
<dbReference type="PANTHER" id="PTHR45668">
    <property type="entry name" value="SERINE/THREONINE-PROTEIN PHOSPHATASE 5-RELATED"/>
    <property type="match status" value="1"/>
</dbReference>
<dbReference type="PANTHER" id="PTHR45668:SF9">
    <property type="entry name" value="SERINE_THREONINE-PROTEIN PHOSPHATASE 7"/>
    <property type="match status" value="1"/>
</dbReference>
<evidence type="ECO:0000259" key="5">
    <source>
        <dbReference type="PROSITE" id="PS00125"/>
    </source>
</evidence>
<accession>A0A812NNQ9</accession>
<keyword evidence="2" id="KW-0479">Metal-binding</keyword>
<dbReference type="InterPro" id="IPR029052">
    <property type="entry name" value="Metallo-depent_PP-like"/>
</dbReference>
<keyword evidence="4" id="KW-0378">Hydrolase</keyword>
<dbReference type="EC" id="3.1.3.16" evidence="4"/>
<dbReference type="PRINTS" id="PR00114">
    <property type="entry name" value="STPHPHTASE"/>
</dbReference>
<dbReference type="InterPro" id="IPR051134">
    <property type="entry name" value="PPP_phosphatase"/>
</dbReference>
<evidence type="ECO:0000313" key="7">
    <source>
        <dbReference type="Proteomes" id="UP000604046"/>
    </source>
</evidence>
<dbReference type="Gene3D" id="3.60.21.10">
    <property type="match status" value="1"/>
</dbReference>
<reference evidence="6" key="1">
    <citation type="submission" date="2021-02" db="EMBL/GenBank/DDBJ databases">
        <authorList>
            <person name="Dougan E. K."/>
            <person name="Rhodes N."/>
            <person name="Thang M."/>
            <person name="Chan C."/>
        </authorList>
    </citation>
    <scope>NUCLEOTIDE SEQUENCE</scope>
</reference>
<evidence type="ECO:0000256" key="1">
    <source>
        <dbReference type="ARBA" id="ARBA00001936"/>
    </source>
</evidence>
<comment type="cofactor">
    <cofactor evidence="1">
        <name>Mn(2+)</name>
        <dbReference type="ChEBI" id="CHEBI:29035"/>
    </cofactor>
</comment>
<dbReference type="SUPFAM" id="SSF56300">
    <property type="entry name" value="Metallo-dependent phosphatases"/>
    <property type="match status" value="1"/>
</dbReference>
<protein>
    <recommendedName>
        <fullName evidence="4">Serine/threonine-protein phosphatase</fullName>
        <ecNumber evidence="4">3.1.3.16</ecNumber>
    </recommendedName>
</protein>
<dbReference type="InterPro" id="IPR004843">
    <property type="entry name" value="Calcineurin-like_PHP"/>
</dbReference>
<dbReference type="EMBL" id="CAJNDS010002065">
    <property type="protein sequence ID" value="CAE7300602.1"/>
    <property type="molecule type" value="Genomic_DNA"/>
</dbReference>
<comment type="caution">
    <text evidence="6">The sequence shown here is derived from an EMBL/GenBank/DDBJ whole genome shotgun (WGS) entry which is preliminary data.</text>
</comment>